<accession>A0A0G0REJ0</accession>
<reference evidence="2 3" key="1">
    <citation type="journal article" date="2015" name="Nature">
        <title>rRNA introns, odd ribosomes, and small enigmatic genomes across a large radiation of phyla.</title>
        <authorList>
            <person name="Brown C.T."/>
            <person name="Hug L.A."/>
            <person name="Thomas B.C."/>
            <person name="Sharon I."/>
            <person name="Castelle C.J."/>
            <person name="Singh A."/>
            <person name="Wilkins M.J."/>
            <person name="Williams K.H."/>
            <person name="Banfield J.F."/>
        </authorList>
    </citation>
    <scope>NUCLEOTIDE SEQUENCE [LARGE SCALE GENOMIC DNA]</scope>
</reference>
<dbReference type="Proteomes" id="UP000034531">
    <property type="component" value="Unassembled WGS sequence"/>
</dbReference>
<name>A0A0G0REJ0_9BACT</name>
<protein>
    <submittedName>
        <fullName evidence="2">Transglutaminase domain protein</fullName>
    </submittedName>
</protein>
<proteinExistence type="predicted"/>
<organism evidence="2 3">
    <name type="scientific">Candidatus Curtissbacteria bacterium GW2011_GWA1_40_16</name>
    <dbReference type="NCBI Taxonomy" id="1618405"/>
    <lineage>
        <taxon>Bacteria</taxon>
        <taxon>Candidatus Curtissiibacteriota</taxon>
    </lineage>
</organism>
<sequence length="293" mass="34875">MNNSVLNFFTEKGEFSNIGIHKNDISNISNDVKILTQIIQGNLMHDGFYKHYGLKHQSGLYHYMEDLLGQIKKNDSNPITVPRSPNKQVQVCCRDYAVLLTSLLRAKKIPARARCGFDRFDKNEQRWWDHWICEYWNNEHACWKKVDAQLNPHVQQAWMIKFDPFDVPDDIFHVAGKAWYDWRNKKIDASRFIIDELNGSWLIRGNLLRDFAALNKVEIEPYMMRINLRLNWNSWRLVSIEDDELSDKDWLLLDKIALLTIDADRYFNEIRSLFQENIELQPPKDLFPRFRLN</sequence>
<comment type="caution">
    <text evidence="2">The sequence shown here is derived from an EMBL/GenBank/DDBJ whole genome shotgun (WGS) entry which is preliminary data.</text>
</comment>
<evidence type="ECO:0000313" key="3">
    <source>
        <dbReference type="Proteomes" id="UP000034531"/>
    </source>
</evidence>
<dbReference type="InterPro" id="IPR002931">
    <property type="entry name" value="Transglutaminase-like"/>
</dbReference>
<dbReference type="InterPro" id="IPR038765">
    <property type="entry name" value="Papain-like_cys_pep_sf"/>
</dbReference>
<feature type="domain" description="Transglutaminase-like" evidence="1">
    <location>
        <begin position="92"/>
        <end position="148"/>
    </location>
</feature>
<dbReference type="AlphaFoldDB" id="A0A0G0REJ0"/>
<dbReference type="EMBL" id="LBYI01000040">
    <property type="protein sequence ID" value="KKR48316.1"/>
    <property type="molecule type" value="Genomic_DNA"/>
</dbReference>
<dbReference type="SUPFAM" id="SSF54001">
    <property type="entry name" value="Cysteine proteinases"/>
    <property type="match status" value="1"/>
</dbReference>
<gene>
    <name evidence="2" type="ORF">UT84_C0040G0002</name>
</gene>
<dbReference type="Pfam" id="PF01841">
    <property type="entry name" value="Transglut_core"/>
    <property type="match status" value="1"/>
</dbReference>
<dbReference type="Gene3D" id="3.10.620.30">
    <property type="match status" value="1"/>
</dbReference>
<evidence type="ECO:0000313" key="2">
    <source>
        <dbReference type="EMBL" id="KKR48316.1"/>
    </source>
</evidence>
<evidence type="ECO:0000259" key="1">
    <source>
        <dbReference type="Pfam" id="PF01841"/>
    </source>
</evidence>